<proteinExistence type="predicted"/>
<keyword evidence="3" id="KW-1185">Reference proteome</keyword>
<protein>
    <submittedName>
        <fullName evidence="2">Uncharacterized protein</fullName>
    </submittedName>
</protein>
<evidence type="ECO:0000313" key="2">
    <source>
        <dbReference type="EMBL" id="GKU92217.1"/>
    </source>
</evidence>
<accession>A0AAV5HZY2</accession>
<dbReference type="Proteomes" id="UP001054252">
    <property type="component" value="Unassembled WGS sequence"/>
</dbReference>
<evidence type="ECO:0000256" key="1">
    <source>
        <dbReference type="SAM" id="MobiDB-lite"/>
    </source>
</evidence>
<gene>
    <name evidence="2" type="ORF">SLEP1_g5976</name>
</gene>
<name>A0AAV5HZY2_9ROSI</name>
<sequence>MEPKNKSEFKPLLSDCSSSKPDLKHSSLSSCCVLLFSPKTRSARSPGGRRLR</sequence>
<reference evidence="2 3" key="1">
    <citation type="journal article" date="2021" name="Commun. Biol.">
        <title>The genome of Shorea leprosula (Dipterocarpaceae) highlights the ecological relevance of drought in aseasonal tropical rainforests.</title>
        <authorList>
            <person name="Ng K.K.S."/>
            <person name="Kobayashi M.J."/>
            <person name="Fawcett J.A."/>
            <person name="Hatakeyama M."/>
            <person name="Paape T."/>
            <person name="Ng C.H."/>
            <person name="Ang C.C."/>
            <person name="Tnah L.H."/>
            <person name="Lee C.T."/>
            <person name="Nishiyama T."/>
            <person name="Sese J."/>
            <person name="O'Brien M.J."/>
            <person name="Copetti D."/>
            <person name="Mohd Noor M.I."/>
            <person name="Ong R.C."/>
            <person name="Putra M."/>
            <person name="Sireger I.Z."/>
            <person name="Indrioko S."/>
            <person name="Kosugi Y."/>
            <person name="Izuno A."/>
            <person name="Isagi Y."/>
            <person name="Lee S.L."/>
            <person name="Shimizu K.K."/>
        </authorList>
    </citation>
    <scope>NUCLEOTIDE SEQUENCE [LARGE SCALE GENOMIC DNA]</scope>
    <source>
        <strain evidence="2">214</strain>
    </source>
</reference>
<organism evidence="2 3">
    <name type="scientific">Rubroshorea leprosula</name>
    <dbReference type="NCBI Taxonomy" id="152421"/>
    <lineage>
        <taxon>Eukaryota</taxon>
        <taxon>Viridiplantae</taxon>
        <taxon>Streptophyta</taxon>
        <taxon>Embryophyta</taxon>
        <taxon>Tracheophyta</taxon>
        <taxon>Spermatophyta</taxon>
        <taxon>Magnoliopsida</taxon>
        <taxon>eudicotyledons</taxon>
        <taxon>Gunneridae</taxon>
        <taxon>Pentapetalae</taxon>
        <taxon>rosids</taxon>
        <taxon>malvids</taxon>
        <taxon>Malvales</taxon>
        <taxon>Dipterocarpaceae</taxon>
        <taxon>Rubroshorea</taxon>
    </lineage>
</organism>
<comment type="caution">
    <text evidence="2">The sequence shown here is derived from an EMBL/GenBank/DDBJ whole genome shotgun (WGS) entry which is preliminary data.</text>
</comment>
<evidence type="ECO:0000313" key="3">
    <source>
        <dbReference type="Proteomes" id="UP001054252"/>
    </source>
</evidence>
<feature type="region of interest" description="Disordered" evidence="1">
    <location>
        <begin position="1"/>
        <end position="24"/>
    </location>
</feature>
<dbReference type="AlphaFoldDB" id="A0AAV5HZY2"/>
<dbReference type="EMBL" id="BPVZ01000005">
    <property type="protein sequence ID" value="GKU92217.1"/>
    <property type="molecule type" value="Genomic_DNA"/>
</dbReference>